<sequence length="252" mass="26880">MSTDTPAQPPPPPVKYAVALFPGFQLLDVAGPLDVLAVLAAAQQSPVEVAVLAATLAPVSSRTARPGSVGQAIVPTHTFDAPPADVEVLLVPGGGGTRDVHATQDLVDYVEKVFPKLRYFLSVCTGAALAARAGVLDGRRATTNKLAFDWVRITLLFSCCNEDSWQCFGKLTSLAQVASQNPKVHWVRHARWVTDGNVWTSSGISAGIDMTFGFVAAQYGEDVAATVAHRQEYIRNTDPNNDPFAPDSPQKQ</sequence>
<dbReference type="SUPFAM" id="SSF52317">
    <property type="entry name" value="Class I glutamine amidotransferase-like"/>
    <property type="match status" value="1"/>
</dbReference>
<dbReference type="STRING" id="983644.G3JNE7"/>
<dbReference type="InterPro" id="IPR052158">
    <property type="entry name" value="INH-QAR"/>
</dbReference>
<dbReference type="OrthoDB" id="543156at2759"/>
<dbReference type="PANTHER" id="PTHR43130">
    <property type="entry name" value="ARAC-FAMILY TRANSCRIPTIONAL REGULATOR"/>
    <property type="match status" value="1"/>
</dbReference>
<dbReference type="Gene3D" id="3.40.50.880">
    <property type="match status" value="1"/>
</dbReference>
<dbReference type="AlphaFoldDB" id="G3JNE7"/>
<reference evidence="2 3" key="1">
    <citation type="journal article" date="2011" name="Genome Biol.">
        <title>Genome sequence of the insect pathogenic fungus Cordyceps militaris, a valued traditional Chinese medicine.</title>
        <authorList>
            <person name="Zheng P."/>
            <person name="Xia Y."/>
            <person name="Xiao G."/>
            <person name="Xiong C."/>
            <person name="Hu X."/>
            <person name="Zhang S."/>
            <person name="Zheng H."/>
            <person name="Huang Y."/>
            <person name="Zhou Y."/>
            <person name="Wang S."/>
            <person name="Zhao G.P."/>
            <person name="Liu X."/>
            <person name="St Leger R.J."/>
            <person name="Wang C."/>
        </authorList>
    </citation>
    <scope>NUCLEOTIDE SEQUENCE [LARGE SCALE GENOMIC DNA]</scope>
    <source>
        <strain evidence="2 3">CM01</strain>
    </source>
</reference>
<dbReference type="GeneID" id="18170228"/>
<organism evidence="2 3">
    <name type="scientific">Cordyceps militaris (strain CM01)</name>
    <name type="common">Caterpillar fungus</name>
    <dbReference type="NCBI Taxonomy" id="983644"/>
    <lineage>
        <taxon>Eukaryota</taxon>
        <taxon>Fungi</taxon>
        <taxon>Dikarya</taxon>
        <taxon>Ascomycota</taxon>
        <taxon>Pezizomycotina</taxon>
        <taxon>Sordariomycetes</taxon>
        <taxon>Hypocreomycetidae</taxon>
        <taxon>Hypocreales</taxon>
        <taxon>Cordycipitaceae</taxon>
        <taxon>Cordyceps</taxon>
    </lineage>
</organism>
<dbReference type="eggNOG" id="ENOG502S46I">
    <property type="taxonomic scope" value="Eukaryota"/>
</dbReference>
<dbReference type="PANTHER" id="PTHR43130:SF15">
    <property type="entry name" value="THIJ_PFPI FAMILY PROTEIN (AFU_ORTHOLOGUE AFUA_5G14240)"/>
    <property type="match status" value="1"/>
</dbReference>
<dbReference type="EMBL" id="JH126404">
    <property type="protein sequence ID" value="EGX89966.1"/>
    <property type="molecule type" value="Genomic_DNA"/>
</dbReference>
<evidence type="ECO:0000313" key="2">
    <source>
        <dbReference type="EMBL" id="EGX89966.1"/>
    </source>
</evidence>
<dbReference type="RefSeq" id="XP_006673421.1">
    <property type="nucleotide sequence ID" value="XM_006673358.1"/>
</dbReference>
<keyword evidence="3" id="KW-1185">Reference proteome</keyword>
<gene>
    <name evidence="2" type="ORF">CCM_08220</name>
</gene>
<dbReference type="InParanoid" id="G3JNE7"/>
<dbReference type="VEuPathDB" id="FungiDB:CCM_08220"/>
<accession>G3JNE7</accession>
<evidence type="ECO:0000259" key="1">
    <source>
        <dbReference type="Pfam" id="PF01965"/>
    </source>
</evidence>
<proteinExistence type="predicted"/>
<evidence type="ECO:0000313" key="3">
    <source>
        <dbReference type="Proteomes" id="UP000001610"/>
    </source>
</evidence>
<protein>
    <submittedName>
        <fullName evidence="2">ThiJ/PfpI family protein</fullName>
    </submittedName>
</protein>
<dbReference type="HOGENOM" id="CLU_000445_44_8_1"/>
<dbReference type="InterPro" id="IPR029062">
    <property type="entry name" value="Class_I_gatase-like"/>
</dbReference>
<name>G3JNE7_CORMM</name>
<feature type="domain" description="DJ-1/PfpI" evidence="1">
    <location>
        <begin position="16"/>
        <end position="215"/>
    </location>
</feature>
<dbReference type="Proteomes" id="UP000001610">
    <property type="component" value="Unassembled WGS sequence"/>
</dbReference>
<dbReference type="KEGG" id="cmt:CCM_08220"/>
<dbReference type="OMA" id="DMIGPYE"/>
<dbReference type="CDD" id="cd03139">
    <property type="entry name" value="GATase1_PfpI_2"/>
    <property type="match status" value="1"/>
</dbReference>
<dbReference type="InterPro" id="IPR002818">
    <property type="entry name" value="DJ-1/PfpI"/>
</dbReference>
<dbReference type="Pfam" id="PF01965">
    <property type="entry name" value="DJ-1_PfpI"/>
    <property type="match status" value="1"/>
</dbReference>